<proteinExistence type="predicted"/>
<dbReference type="Proteomes" id="UP000447434">
    <property type="component" value="Chromosome 24"/>
</dbReference>
<dbReference type="Gene3D" id="1.10.238.10">
    <property type="entry name" value="EF-hand"/>
    <property type="match status" value="2"/>
</dbReference>
<name>A0A6A5LIB5_LUPAL</name>
<organism evidence="2 3">
    <name type="scientific">Lupinus albus</name>
    <name type="common">White lupine</name>
    <name type="synonym">Lupinus termis</name>
    <dbReference type="NCBI Taxonomy" id="3870"/>
    <lineage>
        <taxon>Eukaryota</taxon>
        <taxon>Viridiplantae</taxon>
        <taxon>Streptophyta</taxon>
        <taxon>Embryophyta</taxon>
        <taxon>Tracheophyta</taxon>
        <taxon>Spermatophyta</taxon>
        <taxon>Magnoliopsida</taxon>
        <taxon>eudicotyledons</taxon>
        <taxon>Gunneridae</taxon>
        <taxon>Pentapetalae</taxon>
        <taxon>rosids</taxon>
        <taxon>fabids</taxon>
        <taxon>Fabales</taxon>
        <taxon>Fabaceae</taxon>
        <taxon>Papilionoideae</taxon>
        <taxon>50 kb inversion clade</taxon>
        <taxon>genistoids sensu lato</taxon>
        <taxon>core genistoids</taxon>
        <taxon>Genisteae</taxon>
        <taxon>Lupinus</taxon>
    </lineage>
</organism>
<feature type="compositionally biased region" description="Polar residues" evidence="1">
    <location>
        <begin position="69"/>
        <end position="83"/>
    </location>
</feature>
<reference evidence="3" key="1">
    <citation type="journal article" date="2020" name="Nat. Commun.">
        <title>Genome sequence of the cluster root forming white lupin.</title>
        <authorList>
            <person name="Hufnagel B."/>
            <person name="Marques A."/>
            <person name="Soriano A."/>
            <person name="Marques L."/>
            <person name="Divol F."/>
            <person name="Doumas P."/>
            <person name="Sallet E."/>
            <person name="Mancinotti D."/>
            <person name="Carrere S."/>
            <person name="Marande W."/>
            <person name="Arribat S."/>
            <person name="Keller J."/>
            <person name="Huneau C."/>
            <person name="Blein T."/>
            <person name="Aime D."/>
            <person name="Laguerre M."/>
            <person name="Taylor J."/>
            <person name="Schubert V."/>
            <person name="Nelson M."/>
            <person name="Geu-Flores F."/>
            <person name="Crespi M."/>
            <person name="Gallardo-Guerrero K."/>
            <person name="Delaux P.-M."/>
            <person name="Salse J."/>
            <person name="Berges H."/>
            <person name="Guyot R."/>
            <person name="Gouzy J."/>
            <person name="Peret B."/>
        </authorList>
    </citation>
    <scope>NUCLEOTIDE SEQUENCE [LARGE SCALE GENOMIC DNA]</scope>
    <source>
        <strain evidence="3">cv. Amiga</strain>
    </source>
</reference>
<gene>
    <name evidence="2" type="ORF">Lalb_Chr24g0393001</name>
</gene>
<protein>
    <submittedName>
        <fullName evidence="2">Putative EF-hand domain pair protein</fullName>
    </submittedName>
</protein>
<evidence type="ECO:0000313" key="2">
    <source>
        <dbReference type="EMBL" id="KAE9585598.1"/>
    </source>
</evidence>
<dbReference type="CDD" id="cd16180">
    <property type="entry name" value="EFh_PEF_Group_I"/>
    <property type="match status" value="1"/>
</dbReference>
<dbReference type="Pfam" id="PF13405">
    <property type="entry name" value="EF-hand_6"/>
    <property type="match status" value="2"/>
</dbReference>
<dbReference type="AlphaFoldDB" id="A0A6A5LIB5"/>
<dbReference type="SMART" id="SM00054">
    <property type="entry name" value="EFh"/>
    <property type="match status" value="2"/>
</dbReference>
<feature type="region of interest" description="Disordered" evidence="1">
    <location>
        <begin position="54"/>
        <end position="83"/>
    </location>
</feature>
<dbReference type="InterPro" id="IPR018247">
    <property type="entry name" value="EF_Hand_1_Ca_BS"/>
</dbReference>
<sequence>MEVTRCKSILTFLTCHRSYQFTRLQYRDRRLRNSKSKIKNQRVEKVVTTTIMSSSSSSSYAPSAPSLPDQHQQPQPQYSNINNTPSNYHHATGYYGQVSSSSYSFPQGTNPDVIRTFQMFDRDQSGFIDDKELQQALSSAFHYNFNIATIRFLIFLFKDPPQPLTLGPKEFVALWNCLAQWRGIFERYDKDRSGKIDPLELRDALYGIGYAIPGSVLQLLLSKYGDGSGRRVELGFDNFVECGMIIKGLTEKFKEKDTHRTGSAKLSYDDFMSMVIPFLVSYD</sequence>
<dbReference type="PROSITE" id="PS50222">
    <property type="entry name" value="EF_HAND_2"/>
    <property type="match status" value="2"/>
</dbReference>
<dbReference type="OrthoDB" id="186625at2759"/>
<dbReference type="PANTHER" id="PTHR46824">
    <property type="entry name" value="CALCIUM-BINDING PROTEIN CML48-RELATED"/>
    <property type="match status" value="1"/>
</dbReference>
<evidence type="ECO:0000256" key="1">
    <source>
        <dbReference type="SAM" id="MobiDB-lite"/>
    </source>
</evidence>
<evidence type="ECO:0000313" key="3">
    <source>
        <dbReference type="Proteomes" id="UP000447434"/>
    </source>
</evidence>
<dbReference type="GO" id="GO:0005509">
    <property type="term" value="F:calcium ion binding"/>
    <property type="evidence" value="ECO:0007669"/>
    <property type="project" value="InterPro"/>
</dbReference>
<dbReference type="InterPro" id="IPR011992">
    <property type="entry name" value="EF-hand-dom_pair"/>
</dbReference>
<dbReference type="InterPro" id="IPR044590">
    <property type="entry name" value="CML48/49/50"/>
</dbReference>
<feature type="compositionally biased region" description="Low complexity" evidence="1">
    <location>
        <begin position="54"/>
        <end position="66"/>
    </location>
</feature>
<comment type="caution">
    <text evidence="2">The sequence shown here is derived from an EMBL/GenBank/DDBJ whole genome shotgun (WGS) entry which is preliminary data.</text>
</comment>
<dbReference type="EMBL" id="WOCE01000024">
    <property type="protein sequence ID" value="KAE9585598.1"/>
    <property type="molecule type" value="Genomic_DNA"/>
</dbReference>
<dbReference type="SUPFAM" id="SSF47473">
    <property type="entry name" value="EF-hand"/>
    <property type="match status" value="1"/>
</dbReference>
<keyword evidence="3" id="KW-1185">Reference proteome</keyword>
<dbReference type="InterPro" id="IPR002048">
    <property type="entry name" value="EF_hand_dom"/>
</dbReference>
<accession>A0A6A5LIB5</accession>
<dbReference type="PANTHER" id="PTHR46824:SF2">
    <property type="entry name" value="CALCIUM-BINDING PROTEIN CML48-RELATED"/>
    <property type="match status" value="1"/>
</dbReference>
<dbReference type="PROSITE" id="PS00018">
    <property type="entry name" value="EF_HAND_1"/>
    <property type="match status" value="2"/>
</dbReference>